<keyword evidence="9" id="KW-1185">Reference proteome</keyword>
<evidence type="ECO:0000256" key="4">
    <source>
        <dbReference type="ARBA" id="ARBA00022833"/>
    </source>
</evidence>
<dbReference type="NCBIfam" id="TIGR02289">
    <property type="entry name" value="M3_not_pepF"/>
    <property type="match status" value="1"/>
</dbReference>
<dbReference type="GO" id="GO:0004222">
    <property type="term" value="F:metalloendopeptidase activity"/>
    <property type="evidence" value="ECO:0007669"/>
    <property type="project" value="InterPro"/>
</dbReference>
<dbReference type="RefSeq" id="WP_188690230.1">
    <property type="nucleotide sequence ID" value="NZ_BMIR01000003.1"/>
</dbReference>
<evidence type="ECO:0000313" key="8">
    <source>
        <dbReference type="EMBL" id="GGE33913.1"/>
    </source>
</evidence>
<dbReference type="EMBL" id="BMIR01000003">
    <property type="protein sequence ID" value="GGE33913.1"/>
    <property type="molecule type" value="Genomic_DNA"/>
</dbReference>
<evidence type="ECO:0000256" key="6">
    <source>
        <dbReference type="RuleBase" id="RU003435"/>
    </source>
</evidence>
<dbReference type="PANTHER" id="PTHR11804:SF28">
    <property type="entry name" value="OLIGOENDOPEPTIDASE F"/>
    <property type="match status" value="1"/>
</dbReference>
<evidence type="ECO:0000259" key="7">
    <source>
        <dbReference type="Pfam" id="PF01432"/>
    </source>
</evidence>
<sequence>MKFRDYPYKRPDMDGISKKVRELLTQFQTAESAQKQSAIIKTINEVRGQFESMAEIVLIRHTIDTTDCFYEQEQDYFDETQPIYKGLVSDYYKALVTSPFRKALEDEWGDQLFRIAELTVKTFSPEIIEDLQKENRLATEYDKLIASAKIEFNGKEYNLNQLMPFRLSTDRATRKKATEAFYGFMANNEAKFDALYDQLVKVRTIIAKKLGYDNFVDVGYARMLRTDYSAEQVAKFRKQVEEHIVPITTKLLKRQAKRIEVDVLKYYDQSIEFKTGNAKPKGDSEWIVKQAGHMYAEMAPETDTFFQFMVEHGLMDLVAKKGKASGGYCTYISELQAPFIFSNFNGTSGDIDVLTHEGGHAFQAFSSRAFQTPEYQFPTSEAAEIHSMSMEFFAWPWMERFFGEDVEKYKFSHLSGALMFLPYGVAVDEFQHFVYAHPEATPEERKQVWRELEHKYLPDTDYDGHPYLERGGFWHKQGHIFSDPFYYIDYTLAQICALQFWKRMTEGEQKAWQDYVHLCQQGGSRSFTELVKVAQLISPFEEGCVESVVDVVEAYLETIDDMQL</sequence>
<dbReference type="PANTHER" id="PTHR11804">
    <property type="entry name" value="PROTEASE M3 THIMET OLIGOPEPTIDASE-RELATED"/>
    <property type="match status" value="1"/>
</dbReference>
<evidence type="ECO:0000256" key="5">
    <source>
        <dbReference type="ARBA" id="ARBA00023049"/>
    </source>
</evidence>
<comment type="similarity">
    <text evidence="6">Belongs to the peptidase M3 family.</text>
</comment>
<dbReference type="GO" id="GO:0006508">
    <property type="term" value="P:proteolysis"/>
    <property type="evidence" value="ECO:0007669"/>
    <property type="project" value="UniProtKB-KW"/>
</dbReference>
<name>A0A8J2VP70_9BACL</name>
<reference evidence="8" key="1">
    <citation type="journal article" date="2014" name="Int. J. Syst. Evol. Microbiol.">
        <title>Complete genome sequence of Corynebacterium casei LMG S-19264T (=DSM 44701T), isolated from a smear-ripened cheese.</title>
        <authorList>
            <consortium name="US DOE Joint Genome Institute (JGI-PGF)"/>
            <person name="Walter F."/>
            <person name="Albersmeier A."/>
            <person name="Kalinowski J."/>
            <person name="Ruckert C."/>
        </authorList>
    </citation>
    <scope>NUCLEOTIDE SEQUENCE</scope>
    <source>
        <strain evidence="8">CGMCC 1.15371</strain>
    </source>
</reference>
<dbReference type="GO" id="GO:0006518">
    <property type="term" value="P:peptide metabolic process"/>
    <property type="evidence" value="ECO:0007669"/>
    <property type="project" value="TreeGrafter"/>
</dbReference>
<evidence type="ECO:0000256" key="2">
    <source>
        <dbReference type="ARBA" id="ARBA00022723"/>
    </source>
</evidence>
<keyword evidence="3 6" id="KW-0378">Hydrolase</keyword>
<dbReference type="AlphaFoldDB" id="A0A8J2VP70"/>
<keyword evidence="4 6" id="KW-0862">Zinc</keyword>
<dbReference type="GO" id="GO:0046872">
    <property type="term" value="F:metal ion binding"/>
    <property type="evidence" value="ECO:0007669"/>
    <property type="project" value="UniProtKB-UniRule"/>
</dbReference>
<dbReference type="SUPFAM" id="SSF55486">
    <property type="entry name" value="Metalloproteases ('zincins'), catalytic domain"/>
    <property type="match status" value="1"/>
</dbReference>
<comment type="cofactor">
    <cofactor evidence="6">
        <name>Zn(2+)</name>
        <dbReference type="ChEBI" id="CHEBI:29105"/>
    </cofactor>
    <text evidence="6">Binds 1 zinc ion.</text>
</comment>
<evidence type="ECO:0000256" key="1">
    <source>
        <dbReference type="ARBA" id="ARBA00022670"/>
    </source>
</evidence>
<evidence type="ECO:0000256" key="3">
    <source>
        <dbReference type="ARBA" id="ARBA00022801"/>
    </source>
</evidence>
<dbReference type="Gene3D" id="1.10.1370.30">
    <property type="match status" value="1"/>
</dbReference>
<reference evidence="8" key="2">
    <citation type="submission" date="2020-09" db="EMBL/GenBank/DDBJ databases">
        <authorList>
            <person name="Sun Q."/>
            <person name="Zhou Y."/>
        </authorList>
    </citation>
    <scope>NUCLEOTIDE SEQUENCE</scope>
    <source>
        <strain evidence="8">CGMCC 1.15371</strain>
    </source>
</reference>
<dbReference type="InterPro" id="IPR001567">
    <property type="entry name" value="Pept_M3A_M3B_dom"/>
</dbReference>
<dbReference type="Proteomes" id="UP000628775">
    <property type="component" value="Unassembled WGS sequence"/>
</dbReference>
<evidence type="ECO:0000313" key="9">
    <source>
        <dbReference type="Proteomes" id="UP000628775"/>
    </source>
</evidence>
<keyword evidence="1 6" id="KW-0645">Protease</keyword>
<organism evidence="8 9">
    <name type="scientific">Pullulanibacillus camelliae</name>
    <dbReference type="NCBI Taxonomy" id="1707096"/>
    <lineage>
        <taxon>Bacteria</taxon>
        <taxon>Bacillati</taxon>
        <taxon>Bacillota</taxon>
        <taxon>Bacilli</taxon>
        <taxon>Bacillales</taxon>
        <taxon>Sporolactobacillaceae</taxon>
        <taxon>Pullulanibacillus</taxon>
    </lineage>
</organism>
<proteinExistence type="inferred from homology"/>
<dbReference type="InterPro" id="IPR011976">
    <property type="entry name" value="Pept_M3B_oligopep-rel"/>
</dbReference>
<feature type="domain" description="Peptidase M3A/M3B catalytic" evidence="7">
    <location>
        <begin position="168"/>
        <end position="545"/>
    </location>
</feature>
<comment type="caution">
    <text evidence="8">The sequence shown here is derived from an EMBL/GenBank/DDBJ whole genome shotgun (WGS) entry which is preliminary data.</text>
</comment>
<gene>
    <name evidence="8" type="ORF">GCM10011391_10770</name>
</gene>
<keyword evidence="5 6" id="KW-0482">Metalloprotease</keyword>
<dbReference type="Pfam" id="PF01432">
    <property type="entry name" value="Peptidase_M3"/>
    <property type="match status" value="1"/>
</dbReference>
<keyword evidence="2 6" id="KW-0479">Metal-binding</keyword>
<accession>A0A8J2VP70</accession>
<dbReference type="InterPro" id="IPR045090">
    <property type="entry name" value="Pept_M3A_M3B"/>
</dbReference>
<dbReference type="CDD" id="cd09606">
    <property type="entry name" value="M3B_PepF"/>
    <property type="match status" value="1"/>
</dbReference>
<protein>
    <submittedName>
        <fullName evidence="8">Oligoendopeptidase F</fullName>
    </submittedName>
</protein>